<evidence type="ECO:0000256" key="7">
    <source>
        <dbReference type="PIRSR" id="PIRSR602401-1"/>
    </source>
</evidence>
<dbReference type="PRINTS" id="PR00385">
    <property type="entry name" value="P450"/>
</dbReference>
<evidence type="ECO:0000256" key="9">
    <source>
        <dbReference type="SAM" id="Phobius"/>
    </source>
</evidence>
<protein>
    <submittedName>
        <fullName evidence="10">Cytochrome P450</fullName>
    </submittedName>
</protein>
<evidence type="ECO:0000256" key="1">
    <source>
        <dbReference type="ARBA" id="ARBA00001971"/>
    </source>
</evidence>
<feature type="transmembrane region" description="Helical" evidence="9">
    <location>
        <begin position="6"/>
        <end position="25"/>
    </location>
</feature>
<organism evidence="10 11">
    <name type="scientific">Neohortaea acidophila</name>
    <dbReference type="NCBI Taxonomy" id="245834"/>
    <lineage>
        <taxon>Eukaryota</taxon>
        <taxon>Fungi</taxon>
        <taxon>Dikarya</taxon>
        <taxon>Ascomycota</taxon>
        <taxon>Pezizomycotina</taxon>
        <taxon>Dothideomycetes</taxon>
        <taxon>Dothideomycetidae</taxon>
        <taxon>Mycosphaerellales</taxon>
        <taxon>Teratosphaeriaceae</taxon>
        <taxon>Neohortaea</taxon>
    </lineage>
</organism>
<dbReference type="SUPFAM" id="SSF48264">
    <property type="entry name" value="Cytochrome P450"/>
    <property type="match status" value="1"/>
</dbReference>
<dbReference type="EMBL" id="MU001632">
    <property type="protein sequence ID" value="KAF2486038.1"/>
    <property type="molecule type" value="Genomic_DNA"/>
</dbReference>
<feature type="binding site" description="axial binding residue" evidence="7">
    <location>
        <position position="440"/>
    </location>
    <ligand>
        <name>heme</name>
        <dbReference type="ChEBI" id="CHEBI:30413"/>
    </ligand>
    <ligandPart>
        <name>Fe</name>
        <dbReference type="ChEBI" id="CHEBI:18248"/>
    </ligandPart>
</feature>
<dbReference type="GO" id="GO:0004497">
    <property type="term" value="F:monooxygenase activity"/>
    <property type="evidence" value="ECO:0007669"/>
    <property type="project" value="UniProtKB-KW"/>
</dbReference>
<dbReference type="InterPro" id="IPR017972">
    <property type="entry name" value="Cyt_P450_CS"/>
</dbReference>
<dbReference type="Gene3D" id="1.10.630.10">
    <property type="entry name" value="Cytochrome P450"/>
    <property type="match status" value="1"/>
</dbReference>
<gene>
    <name evidence="10" type="ORF">BDY17DRAFT_261061</name>
</gene>
<evidence type="ECO:0000256" key="3">
    <source>
        <dbReference type="ARBA" id="ARBA00022723"/>
    </source>
</evidence>
<evidence type="ECO:0000313" key="10">
    <source>
        <dbReference type="EMBL" id="KAF2486038.1"/>
    </source>
</evidence>
<name>A0A6A6Q0N1_9PEZI</name>
<dbReference type="GeneID" id="54472848"/>
<comment type="similarity">
    <text evidence="2 8">Belongs to the cytochrome P450 family.</text>
</comment>
<dbReference type="OrthoDB" id="3945418at2759"/>
<dbReference type="PROSITE" id="PS00086">
    <property type="entry name" value="CYTOCHROME_P450"/>
    <property type="match status" value="1"/>
</dbReference>
<dbReference type="PRINTS" id="PR00463">
    <property type="entry name" value="EP450I"/>
</dbReference>
<evidence type="ECO:0000256" key="5">
    <source>
        <dbReference type="ARBA" id="ARBA00023004"/>
    </source>
</evidence>
<proteinExistence type="inferred from homology"/>
<keyword evidence="7 8" id="KW-0349">Heme</keyword>
<keyword evidence="9" id="KW-0472">Membrane</keyword>
<dbReference type="GO" id="GO:0005506">
    <property type="term" value="F:iron ion binding"/>
    <property type="evidence" value="ECO:0007669"/>
    <property type="project" value="InterPro"/>
</dbReference>
<dbReference type="InterPro" id="IPR036396">
    <property type="entry name" value="Cyt_P450_sf"/>
</dbReference>
<dbReference type="InterPro" id="IPR002401">
    <property type="entry name" value="Cyt_P450_E_grp-I"/>
</dbReference>
<reference evidence="10" key="1">
    <citation type="journal article" date="2020" name="Stud. Mycol.">
        <title>101 Dothideomycetes genomes: a test case for predicting lifestyles and emergence of pathogens.</title>
        <authorList>
            <person name="Haridas S."/>
            <person name="Albert R."/>
            <person name="Binder M."/>
            <person name="Bloem J."/>
            <person name="Labutti K."/>
            <person name="Salamov A."/>
            <person name="Andreopoulos B."/>
            <person name="Baker S."/>
            <person name="Barry K."/>
            <person name="Bills G."/>
            <person name="Bluhm B."/>
            <person name="Cannon C."/>
            <person name="Castanera R."/>
            <person name="Culley D."/>
            <person name="Daum C."/>
            <person name="Ezra D."/>
            <person name="Gonzalez J."/>
            <person name="Henrissat B."/>
            <person name="Kuo A."/>
            <person name="Liang C."/>
            <person name="Lipzen A."/>
            <person name="Lutzoni F."/>
            <person name="Magnuson J."/>
            <person name="Mondo S."/>
            <person name="Nolan M."/>
            <person name="Ohm R."/>
            <person name="Pangilinan J."/>
            <person name="Park H.-J."/>
            <person name="Ramirez L."/>
            <person name="Alfaro M."/>
            <person name="Sun H."/>
            <person name="Tritt A."/>
            <person name="Yoshinaga Y."/>
            <person name="Zwiers L.-H."/>
            <person name="Turgeon B."/>
            <person name="Goodwin S."/>
            <person name="Spatafora J."/>
            <person name="Crous P."/>
            <person name="Grigoriev I."/>
        </authorList>
    </citation>
    <scope>NUCLEOTIDE SEQUENCE</scope>
    <source>
        <strain evidence="10">CBS 113389</strain>
    </source>
</reference>
<keyword evidence="9" id="KW-1133">Transmembrane helix</keyword>
<keyword evidence="11" id="KW-1185">Reference proteome</keyword>
<evidence type="ECO:0000256" key="6">
    <source>
        <dbReference type="ARBA" id="ARBA00023033"/>
    </source>
</evidence>
<feature type="transmembrane region" description="Helical" evidence="9">
    <location>
        <begin position="291"/>
        <end position="314"/>
    </location>
</feature>
<evidence type="ECO:0000256" key="4">
    <source>
        <dbReference type="ARBA" id="ARBA00023002"/>
    </source>
</evidence>
<dbReference type="GO" id="GO:0020037">
    <property type="term" value="F:heme binding"/>
    <property type="evidence" value="ECO:0007669"/>
    <property type="project" value="InterPro"/>
</dbReference>
<dbReference type="Pfam" id="PF00067">
    <property type="entry name" value="p450"/>
    <property type="match status" value="1"/>
</dbReference>
<dbReference type="InterPro" id="IPR001128">
    <property type="entry name" value="Cyt_P450"/>
</dbReference>
<keyword evidence="5 7" id="KW-0408">Iron</keyword>
<dbReference type="AlphaFoldDB" id="A0A6A6Q0N1"/>
<keyword evidence="6 8" id="KW-0503">Monooxygenase</keyword>
<feature type="transmembrane region" description="Helical" evidence="9">
    <location>
        <begin position="220"/>
        <end position="240"/>
    </location>
</feature>
<evidence type="ECO:0000256" key="2">
    <source>
        <dbReference type="ARBA" id="ARBA00010617"/>
    </source>
</evidence>
<keyword evidence="9" id="KW-0812">Transmembrane</keyword>
<dbReference type="PANTHER" id="PTHR24305">
    <property type="entry name" value="CYTOCHROME P450"/>
    <property type="match status" value="1"/>
</dbReference>
<evidence type="ECO:0000256" key="8">
    <source>
        <dbReference type="RuleBase" id="RU000461"/>
    </source>
</evidence>
<sequence>MNTIWLLALALLGYVAFTVIYRLYFHPLSKFPGPKIAAVTTLYNAYHDVVRGGQYVWVVEEMHRQYGPIVRTRPDTIHVNDHKFVETLYTQSPKMRRERFYTLLYTMQDHGSMLSTRDHDLHRRRRAALNPYFSHANVRRLEPVINDTLANLLHRMEGWAREGKPVGMNVAFRAATKDVIQAYAFGEAERCLDMEDCNAAFFDIMIPQSSFHMGTHFRSLMLFMANLPLAVMQLLVPRIAVFAGFMKELYARIDGIRDAKEDPEGKTIFHELVKSDMPLSEKTTKRLGDEAMVMLIAGTDTTASTLAAIMYHLLADPKLLGRLRKELETAIPDVNTLPTASKLDELPLLNAIIREALRLYPGATHRQDRLAPDEDLIYQRPSDGKIFTIPAGTGVGMTAPLLNRHSDVYAQPDDFLPERYLENPALQKHLFTFSKGTRQCLGMHLAYQELQTFIAGIFRKYDVYDPTKTEQDGPTLELFETTRADVAMAADCINIVQYKGSQGVRIVIRH</sequence>
<keyword evidence="4 8" id="KW-0560">Oxidoreductase</keyword>
<dbReference type="CDD" id="cd11062">
    <property type="entry name" value="CYP58-like"/>
    <property type="match status" value="1"/>
</dbReference>
<keyword evidence="3 7" id="KW-0479">Metal-binding</keyword>
<comment type="cofactor">
    <cofactor evidence="1 7">
        <name>heme</name>
        <dbReference type="ChEBI" id="CHEBI:30413"/>
    </cofactor>
</comment>
<dbReference type="GO" id="GO:0016705">
    <property type="term" value="F:oxidoreductase activity, acting on paired donors, with incorporation or reduction of molecular oxygen"/>
    <property type="evidence" value="ECO:0007669"/>
    <property type="project" value="InterPro"/>
</dbReference>
<dbReference type="InterPro" id="IPR050121">
    <property type="entry name" value="Cytochrome_P450_monoxygenase"/>
</dbReference>
<accession>A0A6A6Q0N1</accession>
<dbReference type="PANTHER" id="PTHR24305:SF157">
    <property type="entry name" value="N-ACETYLTRYPTOPHAN 6-HYDROXYLASE IVOC-RELATED"/>
    <property type="match status" value="1"/>
</dbReference>
<dbReference type="RefSeq" id="XP_033592607.1">
    <property type="nucleotide sequence ID" value="XM_033731846.1"/>
</dbReference>
<dbReference type="Proteomes" id="UP000799767">
    <property type="component" value="Unassembled WGS sequence"/>
</dbReference>
<evidence type="ECO:0000313" key="11">
    <source>
        <dbReference type="Proteomes" id="UP000799767"/>
    </source>
</evidence>